<organism evidence="1 2">
    <name type="scientific">Ktedonobacter robiniae</name>
    <dbReference type="NCBI Taxonomy" id="2778365"/>
    <lineage>
        <taxon>Bacteria</taxon>
        <taxon>Bacillati</taxon>
        <taxon>Chloroflexota</taxon>
        <taxon>Ktedonobacteria</taxon>
        <taxon>Ktedonobacterales</taxon>
        <taxon>Ktedonobacteraceae</taxon>
        <taxon>Ktedonobacter</taxon>
    </lineage>
</organism>
<keyword evidence="2" id="KW-1185">Reference proteome</keyword>
<sequence length="66" mass="7417">MHEKVEHISTELSCYWYRFGDHSEPGKTAQHLVSSITILYIVVSLIGNAAEAAATSRFVCLYNDKD</sequence>
<protein>
    <submittedName>
        <fullName evidence="1">Uncharacterized protein</fullName>
    </submittedName>
</protein>
<gene>
    <name evidence="1" type="ORF">KSB_27970</name>
</gene>
<accession>A0ABQ3UNS7</accession>
<dbReference type="EMBL" id="BNJG01000001">
    <property type="protein sequence ID" value="GHO54322.1"/>
    <property type="molecule type" value="Genomic_DNA"/>
</dbReference>
<evidence type="ECO:0000313" key="2">
    <source>
        <dbReference type="Proteomes" id="UP000654345"/>
    </source>
</evidence>
<evidence type="ECO:0000313" key="1">
    <source>
        <dbReference type="EMBL" id="GHO54322.1"/>
    </source>
</evidence>
<dbReference type="Proteomes" id="UP000654345">
    <property type="component" value="Unassembled WGS sequence"/>
</dbReference>
<proteinExistence type="predicted"/>
<reference evidence="1 2" key="1">
    <citation type="journal article" date="2021" name="Int. J. Syst. Evol. Microbiol.">
        <title>Reticulibacter mediterranei gen. nov., sp. nov., within the new family Reticulibacteraceae fam. nov., and Ktedonospora formicarum gen. nov., sp. nov., Ktedonobacter robiniae sp. nov., Dictyobacter formicarum sp. nov. and Dictyobacter arantiisoli sp. nov., belonging to the class Ktedonobacteria.</title>
        <authorList>
            <person name="Yabe S."/>
            <person name="Zheng Y."/>
            <person name="Wang C.M."/>
            <person name="Sakai Y."/>
            <person name="Abe K."/>
            <person name="Yokota A."/>
            <person name="Donadio S."/>
            <person name="Cavaletti L."/>
            <person name="Monciardini P."/>
        </authorList>
    </citation>
    <scope>NUCLEOTIDE SEQUENCE [LARGE SCALE GENOMIC DNA]</scope>
    <source>
        <strain evidence="1 2">SOSP1-30</strain>
    </source>
</reference>
<name>A0ABQ3UNS7_9CHLR</name>
<comment type="caution">
    <text evidence="1">The sequence shown here is derived from an EMBL/GenBank/DDBJ whole genome shotgun (WGS) entry which is preliminary data.</text>
</comment>